<keyword evidence="12" id="KW-1185">Reference proteome</keyword>
<organism evidence="11 12">
    <name type="scientific">Stenotrophomonas cyclobalanopsidis</name>
    <dbReference type="NCBI Taxonomy" id="2771362"/>
    <lineage>
        <taxon>Bacteria</taxon>
        <taxon>Pseudomonadati</taxon>
        <taxon>Pseudomonadota</taxon>
        <taxon>Gammaproteobacteria</taxon>
        <taxon>Lysobacterales</taxon>
        <taxon>Lysobacteraceae</taxon>
        <taxon>Stenotrophomonas</taxon>
    </lineage>
</organism>
<evidence type="ECO:0000256" key="5">
    <source>
        <dbReference type="ARBA" id="ARBA00022695"/>
    </source>
</evidence>
<comment type="similarity">
    <text evidence="9">Belongs to the SUA5 family. TsaC subfamily.</text>
</comment>
<evidence type="ECO:0000256" key="2">
    <source>
        <dbReference type="ARBA" id="ARBA00022490"/>
    </source>
</evidence>
<evidence type="ECO:0000256" key="1">
    <source>
        <dbReference type="ARBA" id="ARBA00004496"/>
    </source>
</evidence>
<dbReference type="Pfam" id="PF01300">
    <property type="entry name" value="Sua5_yciO_yrdC"/>
    <property type="match status" value="1"/>
</dbReference>
<dbReference type="PANTHER" id="PTHR17490:SF18">
    <property type="entry name" value="THREONYLCARBAMOYL-AMP SYNTHASE"/>
    <property type="match status" value="1"/>
</dbReference>
<evidence type="ECO:0000259" key="10">
    <source>
        <dbReference type="PROSITE" id="PS51163"/>
    </source>
</evidence>
<keyword evidence="4 9" id="KW-0819">tRNA processing</keyword>
<comment type="caution">
    <text evidence="11">The sequence shown here is derived from an EMBL/GenBank/DDBJ whole genome shotgun (WGS) entry which is preliminary data.</text>
</comment>
<reference evidence="11 12" key="1">
    <citation type="journal article" date="2020" name="Antonie Van Leeuwenhoek">
        <title>Stenotrophomonas cyclobalanopsidis sp. nov., isolated from the leaf spot disease of Cyclobalanopsis patelliformis.</title>
        <authorList>
            <person name="Bian D.R."/>
            <person name="Xue H."/>
            <person name="Piao C.G."/>
            <person name="Li Y."/>
        </authorList>
    </citation>
    <scope>NUCLEOTIDE SEQUENCE [LARGE SCALE GENOMIC DNA]</scope>
    <source>
        <strain evidence="11 12">TPQG1-4</strain>
    </source>
</reference>
<comment type="subcellular location">
    <subcellularLocation>
        <location evidence="1 9">Cytoplasm</location>
    </subcellularLocation>
</comment>
<comment type="catalytic activity">
    <reaction evidence="8 9">
        <text>L-threonine + hydrogencarbonate + ATP = L-threonylcarbamoyladenylate + diphosphate + H2O</text>
        <dbReference type="Rhea" id="RHEA:36407"/>
        <dbReference type="ChEBI" id="CHEBI:15377"/>
        <dbReference type="ChEBI" id="CHEBI:17544"/>
        <dbReference type="ChEBI" id="CHEBI:30616"/>
        <dbReference type="ChEBI" id="CHEBI:33019"/>
        <dbReference type="ChEBI" id="CHEBI:57926"/>
        <dbReference type="ChEBI" id="CHEBI:73682"/>
        <dbReference type="EC" id="2.7.7.87"/>
    </reaction>
</comment>
<dbReference type="Proteomes" id="UP000326367">
    <property type="component" value="Unassembled WGS sequence"/>
</dbReference>
<gene>
    <name evidence="9" type="primary">tsaC</name>
    <name evidence="11" type="ORF">FJU31_00455</name>
</gene>
<dbReference type="SUPFAM" id="SSF55821">
    <property type="entry name" value="YrdC/RibB"/>
    <property type="match status" value="1"/>
</dbReference>
<evidence type="ECO:0000256" key="7">
    <source>
        <dbReference type="ARBA" id="ARBA00022840"/>
    </source>
</evidence>
<dbReference type="PANTHER" id="PTHR17490">
    <property type="entry name" value="SUA5"/>
    <property type="match status" value="1"/>
</dbReference>
<protein>
    <recommendedName>
        <fullName evidence="9">Threonylcarbamoyl-AMP synthase</fullName>
        <shortName evidence="9">TC-AMP synthase</shortName>
        <ecNumber evidence="9">2.7.7.87</ecNumber>
    </recommendedName>
    <alternativeName>
        <fullName evidence="9">L-threonylcarbamoyladenylate synthase</fullName>
    </alternativeName>
    <alternativeName>
        <fullName evidence="9">t(6)A37 threonylcarbamoyladenosine biosynthesis protein TsaC</fullName>
    </alternativeName>
    <alternativeName>
        <fullName evidence="9">tRNA threonylcarbamoyladenosine biosynthesis protein TsaC</fullName>
    </alternativeName>
</protein>
<evidence type="ECO:0000256" key="8">
    <source>
        <dbReference type="ARBA" id="ARBA00048366"/>
    </source>
</evidence>
<evidence type="ECO:0000256" key="6">
    <source>
        <dbReference type="ARBA" id="ARBA00022741"/>
    </source>
</evidence>
<evidence type="ECO:0000313" key="12">
    <source>
        <dbReference type="Proteomes" id="UP000326367"/>
    </source>
</evidence>
<dbReference type="InterPro" id="IPR050156">
    <property type="entry name" value="TC-AMP_synthase_SUA5"/>
</dbReference>
<proteinExistence type="inferred from homology"/>
<dbReference type="Gene3D" id="3.90.870.10">
    <property type="entry name" value="DHBP synthase"/>
    <property type="match status" value="1"/>
</dbReference>
<dbReference type="EC" id="2.7.7.87" evidence="9"/>
<keyword evidence="7 9" id="KW-0067">ATP-binding</keyword>
<evidence type="ECO:0000256" key="3">
    <source>
        <dbReference type="ARBA" id="ARBA00022679"/>
    </source>
</evidence>
<dbReference type="InterPro" id="IPR017945">
    <property type="entry name" value="DHBP_synth_RibB-like_a/b_dom"/>
</dbReference>
<dbReference type="RefSeq" id="WP_150453034.1">
    <property type="nucleotide sequence ID" value="NZ_VYKI01000001.1"/>
</dbReference>
<dbReference type="PROSITE" id="PS51163">
    <property type="entry name" value="YRDC"/>
    <property type="match status" value="1"/>
</dbReference>
<keyword evidence="6 9" id="KW-0547">Nucleotide-binding</keyword>
<comment type="function">
    <text evidence="9">Required for the formation of a threonylcarbamoyl group on adenosine at position 37 (t(6)A37) in tRNAs that read codons beginning with adenine. Catalyzes the conversion of L-threonine, HCO(3)(-)/CO(2) and ATP to give threonylcarbamoyl-AMP (TC-AMP) as the acyladenylate intermediate, with the release of diphosphate.</text>
</comment>
<evidence type="ECO:0000256" key="9">
    <source>
        <dbReference type="HAMAP-Rule" id="MF_01852"/>
    </source>
</evidence>
<dbReference type="HAMAP" id="MF_01852">
    <property type="entry name" value="TsaC"/>
    <property type="match status" value="1"/>
</dbReference>
<dbReference type="InterPro" id="IPR023535">
    <property type="entry name" value="TC-AMP_synthase"/>
</dbReference>
<dbReference type="EMBL" id="VYKI01000001">
    <property type="protein sequence ID" value="KAA9004360.1"/>
    <property type="molecule type" value="Genomic_DNA"/>
</dbReference>
<evidence type="ECO:0000256" key="4">
    <source>
        <dbReference type="ARBA" id="ARBA00022694"/>
    </source>
</evidence>
<keyword evidence="5 9" id="KW-0548">Nucleotidyltransferase</keyword>
<keyword evidence="2 9" id="KW-0963">Cytoplasm</keyword>
<name>A0ABQ6T5R1_9GAMM</name>
<feature type="domain" description="YrdC-like" evidence="10">
    <location>
        <begin position="13"/>
        <end position="196"/>
    </location>
</feature>
<evidence type="ECO:0000313" key="11">
    <source>
        <dbReference type="EMBL" id="KAA9004360.1"/>
    </source>
</evidence>
<dbReference type="InterPro" id="IPR006070">
    <property type="entry name" value="Sua5-like_dom"/>
</dbReference>
<keyword evidence="3 9" id="KW-0808">Transferase</keyword>
<sequence length="196" mass="20742">MKPHVGPAFPMKELTLDTAGATLRAGGVIAYPTEAVWGLGCDPAHEAAVHRVLRLKQRPVEKGMILVAADLPQLEGWVRLDALPDARQRAVLASWPGANTWILPAGPRARPWVTGEHSGIAVRISAHPLVAALCRAWGGPLVSTSANLAGEPPARGREELDPRLLRLLDGILDGQTGGLAQPTPIRDALSGSILRS</sequence>
<accession>A0ABQ6T5R1</accession>